<evidence type="ECO:0000313" key="1">
    <source>
        <dbReference type="EMBL" id="PXX70978.1"/>
    </source>
</evidence>
<dbReference type="AlphaFoldDB" id="A0A318K9I0"/>
<proteinExistence type="predicted"/>
<organism evidence="1 2">
    <name type="scientific">Nocardia tenerifensis</name>
    <dbReference type="NCBI Taxonomy" id="228006"/>
    <lineage>
        <taxon>Bacteria</taxon>
        <taxon>Bacillati</taxon>
        <taxon>Actinomycetota</taxon>
        <taxon>Actinomycetes</taxon>
        <taxon>Mycobacteriales</taxon>
        <taxon>Nocardiaceae</taxon>
        <taxon>Nocardia</taxon>
    </lineage>
</organism>
<comment type="caution">
    <text evidence="1">The sequence shown here is derived from an EMBL/GenBank/DDBJ whole genome shotgun (WGS) entry which is preliminary data.</text>
</comment>
<evidence type="ECO:0000313" key="2">
    <source>
        <dbReference type="Proteomes" id="UP000247569"/>
    </source>
</evidence>
<name>A0A318K9I0_9NOCA</name>
<dbReference type="Proteomes" id="UP000247569">
    <property type="component" value="Unassembled WGS sequence"/>
</dbReference>
<accession>A0A318K9I0</accession>
<evidence type="ECO:0008006" key="3">
    <source>
        <dbReference type="Google" id="ProtNLM"/>
    </source>
</evidence>
<dbReference type="EMBL" id="QJKF01000001">
    <property type="protein sequence ID" value="PXX70978.1"/>
    <property type="molecule type" value="Genomic_DNA"/>
</dbReference>
<reference evidence="1 2" key="1">
    <citation type="submission" date="2018-05" db="EMBL/GenBank/DDBJ databases">
        <title>Genomic Encyclopedia of Type Strains, Phase IV (KMG-IV): sequencing the most valuable type-strain genomes for metagenomic binning, comparative biology and taxonomic classification.</title>
        <authorList>
            <person name="Goeker M."/>
        </authorList>
    </citation>
    <scope>NUCLEOTIDE SEQUENCE [LARGE SCALE GENOMIC DNA]</scope>
    <source>
        <strain evidence="1 2">DSM 44704</strain>
    </source>
</reference>
<keyword evidence="2" id="KW-1185">Reference proteome</keyword>
<sequence length="223" mass="23823">MQPMSSRRSGLAAVLGALLVAVTTTGCLGAVDRADFEHDLRSRGGGLVSALPAAAFDTLRRRLDTAELHASVVLLTAPESGTMSFSVPAGSPQVGRFFDENRSLLTQDSAVHLRLRVPARPDQQDDYTFANGALHGPKPVHVSAFEDPDSEMFDVRDVSGLLRLEEVLDAALAQAAIENGSVTSVLVHRVGPDPMMTVDVTSPRTTVLVRFDRAGTYLGKSRT</sequence>
<dbReference type="PROSITE" id="PS51257">
    <property type="entry name" value="PROKAR_LIPOPROTEIN"/>
    <property type="match status" value="1"/>
</dbReference>
<gene>
    <name evidence="1" type="ORF">DFR70_101399</name>
</gene>
<protein>
    <recommendedName>
        <fullName evidence="3">Lipoprotein</fullName>
    </recommendedName>
</protein>